<reference evidence="1 2" key="1">
    <citation type="submission" date="2019-08" db="EMBL/GenBank/DDBJ databases">
        <title>Actinomadura sp. nov. CYP1-5 isolated from mountain soil.</title>
        <authorList>
            <person name="Songsumanus A."/>
            <person name="Kuncharoen N."/>
            <person name="Kudo T."/>
            <person name="Yuki M."/>
            <person name="Igarashi Y."/>
            <person name="Tanasupawat S."/>
        </authorList>
    </citation>
    <scope>NUCLEOTIDE SEQUENCE [LARGE SCALE GENOMIC DNA]</scope>
    <source>
        <strain evidence="1 2">CYP1-5</strain>
    </source>
</reference>
<name>A0A5D3FA84_9ACTN</name>
<dbReference type="AlphaFoldDB" id="A0A5D3FA84"/>
<protein>
    <recommendedName>
        <fullName evidence="3">AAA family ATPase</fullName>
    </recommendedName>
</protein>
<comment type="caution">
    <text evidence="1">The sequence shown here is derived from an EMBL/GenBank/DDBJ whole genome shotgun (WGS) entry which is preliminary data.</text>
</comment>
<dbReference type="Gene3D" id="3.40.50.300">
    <property type="entry name" value="P-loop containing nucleotide triphosphate hydrolases"/>
    <property type="match status" value="1"/>
</dbReference>
<proteinExistence type="predicted"/>
<sequence>MFGRRSDRTTDHDLNAHDVFYGPVGSGKTSLARTYMEEDDLERDGVETWVIDPFLAMAECRHKVDRYVREFGEIDETLAFLLAETYSRAELIAGLGIKGFAVGDQRHDLPLISVTIADADAVLRDLRRGRAVEQVMRMSRRAGIKFRLVVLDLSLLSFGSSEVIRSSAVNGNVLACEKASA</sequence>
<keyword evidence="2" id="KW-1185">Reference proteome</keyword>
<evidence type="ECO:0000313" key="1">
    <source>
        <dbReference type="EMBL" id="TYK45113.1"/>
    </source>
</evidence>
<dbReference type="RefSeq" id="WP_148765455.1">
    <property type="nucleotide sequence ID" value="NZ_VSRQ01000007.1"/>
</dbReference>
<dbReference type="EMBL" id="VSRQ01000007">
    <property type="protein sequence ID" value="TYK45113.1"/>
    <property type="molecule type" value="Genomic_DNA"/>
</dbReference>
<gene>
    <name evidence="1" type="ORF">FXF68_31000</name>
</gene>
<organism evidence="1 2">
    <name type="scientific">Actinomadura decatromicini</name>
    <dbReference type="NCBI Taxonomy" id="2604572"/>
    <lineage>
        <taxon>Bacteria</taxon>
        <taxon>Bacillati</taxon>
        <taxon>Actinomycetota</taxon>
        <taxon>Actinomycetes</taxon>
        <taxon>Streptosporangiales</taxon>
        <taxon>Thermomonosporaceae</taxon>
        <taxon>Actinomadura</taxon>
    </lineage>
</organism>
<accession>A0A5D3FA84</accession>
<evidence type="ECO:0008006" key="3">
    <source>
        <dbReference type="Google" id="ProtNLM"/>
    </source>
</evidence>
<dbReference type="SUPFAM" id="SSF52540">
    <property type="entry name" value="P-loop containing nucleoside triphosphate hydrolases"/>
    <property type="match status" value="1"/>
</dbReference>
<evidence type="ECO:0000313" key="2">
    <source>
        <dbReference type="Proteomes" id="UP000323505"/>
    </source>
</evidence>
<dbReference type="Proteomes" id="UP000323505">
    <property type="component" value="Unassembled WGS sequence"/>
</dbReference>
<dbReference type="InterPro" id="IPR027417">
    <property type="entry name" value="P-loop_NTPase"/>
</dbReference>